<proteinExistence type="predicted"/>
<dbReference type="EMBL" id="JQGJ01000013">
    <property type="protein sequence ID" value="KHK63087.1"/>
    <property type="molecule type" value="Genomic_DNA"/>
</dbReference>
<organism evidence="1 2">
    <name type="scientific">Pseudomonas frederiksbergensis</name>
    <dbReference type="NCBI Taxonomy" id="104087"/>
    <lineage>
        <taxon>Bacteria</taxon>
        <taxon>Pseudomonadati</taxon>
        <taxon>Pseudomonadota</taxon>
        <taxon>Gammaproteobacteria</taxon>
        <taxon>Pseudomonadales</taxon>
        <taxon>Pseudomonadaceae</taxon>
        <taxon>Pseudomonas</taxon>
    </lineage>
</organism>
<reference evidence="2" key="1">
    <citation type="submission" date="2015-03" db="EMBL/GenBank/DDBJ databases">
        <title>Pseudomonas frederiksbergensis hydrocarbon degrader.</title>
        <authorList>
            <person name="Brown L.M."/>
            <person name="Ruiz O.N."/>
            <person name="Mueller S."/>
            <person name="Gunasekera T.S."/>
        </authorList>
    </citation>
    <scope>NUCLEOTIDE SEQUENCE [LARGE SCALE GENOMIC DNA]</scope>
    <source>
        <strain evidence="2">SI8</strain>
    </source>
</reference>
<accession>A0A0B1Z131</accession>
<gene>
    <name evidence="1" type="ORF">JZ00_20045</name>
</gene>
<evidence type="ECO:0000313" key="1">
    <source>
        <dbReference type="EMBL" id="KHK63087.1"/>
    </source>
</evidence>
<dbReference type="AlphaFoldDB" id="A0A0B1Z131"/>
<name>A0A0B1Z131_9PSED</name>
<evidence type="ECO:0000313" key="2">
    <source>
        <dbReference type="Proteomes" id="UP000030949"/>
    </source>
</evidence>
<comment type="caution">
    <text evidence="1">The sequence shown here is derived from an EMBL/GenBank/DDBJ whole genome shotgun (WGS) entry which is preliminary data.</text>
</comment>
<protein>
    <submittedName>
        <fullName evidence="1">Uncharacterized protein</fullName>
    </submittedName>
</protein>
<sequence>MQLFLESSVGVGSLRHATPRLASMPVGDSAPKQDNGRSMLVHGAIMLGIICDEVLIQASKRPRSCP</sequence>
<dbReference type="Proteomes" id="UP000030949">
    <property type="component" value="Unassembled WGS sequence"/>
</dbReference>